<name>A0AAV5W6L8_9BILA</name>
<dbReference type="InterPro" id="IPR000615">
    <property type="entry name" value="Bestrophin"/>
</dbReference>
<dbReference type="AlphaFoldDB" id="A0AAV5W6L8"/>
<feature type="transmembrane region" description="Helical" evidence="6">
    <location>
        <begin position="237"/>
        <end position="257"/>
    </location>
</feature>
<proteinExistence type="inferred from homology"/>
<keyword evidence="6" id="KW-0869">Chloride channel</keyword>
<evidence type="ECO:0000256" key="1">
    <source>
        <dbReference type="ARBA" id="ARBA00004370"/>
    </source>
</evidence>
<evidence type="ECO:0000256" key="5">
    <source>
        <dbReference type="ARBA" id="ARBA00034769"/>
    </source>
</evidence>
<comment type="similarity">
    <text evidence="5 6">Belongs to the anion channel-forming bestrophin (TC 1.A.46) family. Calcium-sensitive chloride channel subfamily.</text>
</comment>
<keyword evidence="9" id="KW-1185">Reference proteome</keyword>
<dbReference type="PANTHER" id="PTHR10736:SF61">
    <property type="entry name" value="BESTROPHIN HOMOLOG 24"/>
    <property type="match status" value="1"/>
</dbReference>
<dbReference type="GO" id="GO:0005254">
    <property type="term" value="F:chloride channel activity"/>
    <property type="evidence" value="ECO:0007669"/>
    <property type="project" value="UniProtKB-KW"/>
</dbReference>
<keyword evidence="6" id="KW-0406">Ion transport</keyword>
<comment type="caution">
    <text evidence="8">The sequence shown here is derived from an EMBL/GenBank/DDBJ whole genome shotgun (WGS) entry which is preliminary data.</text>
</comment>
<evidence type="ECO:0000256" key="3">
    <source>
        <dbReference type="ARBA" id="ARBA00022989"/>
    </source>
</evidence>
<dbReference type="GO" id="GO:0034707">
    <property type="term" value="C:chloride channel complex"/>
    <property type="evidence" value="ECO:0007669"/>
    <property type="project" value="UniProtKB-KW"/>
</dbReference>
<keyword evidence="6" id="KW-0868">Chloride</keyword>
<comment type="function">
    <text evidence="6">Forms chloride channels.</text>
</comment>
<keyword evidence="2 6" id="KW-0812">Transmembrane</keyword>
<feature type="compositionally biased region" description="Basic and acidic residues" evidence="7">
    <location>
        <begin position="515"/>
        <end position="526"/>
    </location>
</feature>
<dbReference type="Pfam" id="PF01062">
    <property type="entry name" value="Bestrophin"/>
    <property type="match status" value="1"/>
</dbReference>
<dbReference type="GO" id="GO:0005886">
    <property type="term" value="C:plasma membrane"/>
    <property type="evidence" value="ECO:0007669"/>
    <property type="project" value="UniProtKB-SubCell"/>
</dbReference>
<dbReference type="Proteomes" id="UP001432322">
    <property type="component" value="Unassembled WGS sequence"/>
</dbReference>
<keyword evidence="4 6" id="KW-0472">Membrane</keyword>
<evidence type="ECO:0000313" key="9">
    <source>
        <dbReference type="Proteomes" id="UP001432322"/>
    </source>
</evidence>
<evidence type="ECO:0000313" key="8">
    <source>
        <dbReference type="EMBL" id="GMT26098.1"/>
    </source>
</evidence>
<feature type="non-terminal residue" evidence="8">
    <location>
        <position position="1"/>
    </location>
</feature>
<keyword evidence="6" id="KW-1003">Cell membrane</keyword>
<feature type="region of interest" description="Disordered" evidence="7">
    <location>
        <begin position="399"/>
        <end position="420"/>
    </location>
</feature>
<evidence type="ECO:0000256" key="6">
    <source>
        <dbReference type="RuleBase" id="RU363126"/>
    </source>
</evidence>
<evidence type="ECO:0000256" key="2">
    <source>
        <dbReference type="ARBA" id="ARBA00022692"/>
    </source>
</evidence>
<keyword evidence="6" id="KW-0813">Transport</keyword>
<feature type="region of interest" description="Disordered" evidence="7">
    <location>
        <begin position="563"/>
        <end position="605"/>
    </location>
</feature>
<accession>A0AAV5W6L8</accession>
<dbReference type="PANTHER" id="PTHR10736">
    <property type="entry name" value="BESTROPHIN"/>
    <property type="match status" value="1"/>
</dbReference>
<dbReference type="InterPro" id="IPR021134">
    <property type="entry name" value="Bestrophin-like"/>
</dbReference>
<reference evidence="8" key="1">
    <citation type="submission" date="2023-10" db="EMBL/GenBank/DDBJ databases">
        <title>Genome assembly of Pristionchus species.</title>
        <authorList>
            <person name="Yoshida K."/>
            <person name="Sommer R.J."/>
        </authorList>
    </citation>
    <scope>NUCLEOTIDE SEQUENCE</scope>
    <source>
        <strain evidence="8">RS5133</strain>
    </source>
</reference>
<feature type="region of interest" description="Disordered" evidence="7">
    <location>
        <begin position="515"/>
        <end position="550"/>
    </location>
</feature>
<organism evidence="8 9">
    <name type="scientific">Pristionchus fissidentatus</name>
    <dbReference type="NCBI Taxonomy" id="1538716"/>
    <lineage>
        <taxon>Eukaryota</taxon>
        <taxon>Metazoa</taxon>
        <taxon>Ecdysozoa</taxon>
        <taxon>Nematoda</taxon>
        <taxon>Chromadorea</taxon>
        <taxon>Rhabditida</taxon>
        <taxon>Rhabditina</taxon>
        <taxon>Diplogasteromorpha</taxon>
        <taxon>Diplogasteroidea</taxon>
        <taxon>Neodiplogasteridae</taxon>
        <taxon>Pristionchus</taxon>
    </lineage>
</organism>
<sequence length="605" mass="69867">ILQMTVNYNLDVSNSSPWSLFKLLVRWKGSIWKAVWLEYLVWLVCFFIVSAIFRYALSEQQQKIFIHVANYIDNKIRYVPMDFMLGFFVTIVVNRWGVIFQNIGILDNVSLMTAAHVKGTSVEARQIRRNIVRYCVLSQCIVFRDISMQVLKRFPTLDTVVVGRFMMPHEKEQFESVNDGFAKHWMPFQWAISLANLARRKGYVDSEIRVDTLINEIKTFRTQMATLRNYDWVPLPVMYPQLVVLAVHTYFFLALISRQFVDESNVIDLYFPIMSSLQFIFYIGWMKVAEALLNPMGEDDDDFECNWLLDRNLRIGLTIVDEGFESTPELKQDEFWENLDIKPLYASGSRAVHSLEGSTANVRLLRDNVKEVEMFPPQEHDDNFDEGRTPLDRSLNQRRVSVVHRRNSRDRRTSSVDSSNMFGNLRRRMSSFHLGSKPSSASLASHGGEKGAYHNDIDDAISIEIAHPHDIGSPKRIVFEDSHGESIKFDDSLRRRVADLWTRFYSNPVWDSKYQDKRHKSEDMGHSHGSHGSHNSHDVTFATSHSVSNPHQVVSDTITEAEEMDQVSRHSSVDVGNSSQETAKIKDQSESDDDFERKGTVIKKI</sequence>
<feature type="transmembrane region" description="Helical" evidence="6">
    <location>
        <begin position="39"/>
        <end position="57"/>
    </location>
</feature>
<keyword evidence="6" id="KW-0407">Ion channel</keyword>
<keyword evidence="3 6" id="KW-1133">Transmembrane helix</keyword>
<protein>
    <recommendedName>
        <fullName evidence="6">Bestrophin homolog</fullName>
    </recommendedName>
</protein>
<evidence type="ECO:0000256" key="7">
    <source>
        <dbReference type="SAM" id="MobiDB-lite"/>
    </source>
</evidence>
<feature type="compositionally biased region" description="Basic and acidic residues" evidence="7">
    <location>
        <begin position="583"/>
        <end position="599"/>
    </location>
</feature>
<gene>
    <name evidence="8" type="ORF">PFISCL1PPCAC_17395</name>
</gene>
<dbReference type="EMBL" id="BTSY01000004">
    <property type="protein sequence ID" value="GMT26098.1"/>
    <property type="molecule type" value="Genomic_DNA"/>
</dbReference>
<evidence type="ECO:0000256" key="4">
    <source>
        <dbReference type="ARBA" id="ARBA00023136"/>
    </source>
</evidence>
<feature type="transmembrane region" description="Helical" evidence="6">
    <location>
        <begin position="269"/>
        <end position="286"/>
    </location>
</feature>
<comment type="subcellular location">
    <subcellularLocation>
        <location evidence="6">Cell membrane</location>
        <topology evidence="6">Multi-pass membrane protein</topology>
    </subcellularLocation>
    <subcellularLocation>
        <location evidence="1">Membrane</location>
    </subcellularLocation>
</comment>
<feature type="transmembrane region" description="Helical" evidence="6">
    <location>
        <begin position="78"/>
        <end position="98"/>
    </location>
</feature>
<feature type="compositionally biased region" description="Polar residues" evidence="7">
    <location>
        <begin position="541"/>
        <end position="550"/>
    </location>
</feature>